<evidence type="ECO:0000259" key="4">
    <source>
        <dbReference type="Pfam" id="PF14432"/>
    </source>
</evidence>
<dbReference type="PROSITE" id="PS51375">
    <property type="entry name" value="PPR"/>
    <property type="match status" value="6"/>
</dbReference>
<dbReference type="InterPro" id="IPR002885">
    <property type="entry name" value="PPR_rpt"/>
</dbReference>
<feature type="repeat" description="PPR" evidence="2">
    <location>
        <begin position="109"/>
        <end position="143"/>
    </location>
</feature>
<dbReference type="InterPro" id="IPR046960">
    <property type="entry name" value="PPR_At4g14850-like_plant"/>
</dbReference>
<dbReference type="GeneID" id="103703422"/>
<dbReference type="GO" id="GO:0009451">
    <property type="term" value="P:RNA modification"/>
    <property type="evidence" value="ECO:0007669"/>
    <property type="project" value="InterPro"/>
</dbReference>
<sequence length="711" mass="79830">MRRLPAPISNRNPSVCHHKHLTLHGSSTTRHKTFPPSAASKRDFKEGSSHWKAILSHLLGNNDIDGARHVFSRISSPDVHLYTMMITGYARIKRIDQAFQLFNEMPARDAASWNSMIKACLDCGDLHLAEKLFDEMPERNVISWTTIINGLAQVGRIDAAEGLFWRMPQRDTAAWNSMISGYCSNGRVMDARLLFEKMPCPNVISWTAMIGGYDQNGESNEALHLFEQMWASGIKPTSSTYACALTACANGLDLGLGTQLHAYISKVGYLSDTFVSTSLLTLYANCKQIENSTKLFHENGDRNLVSWTALITAYGLNGRHEDALDEFNRMVLSGIRPNQSTFTSALNSCSGLESLDQGRKIHGNAIKLGLDIDVFVGNSLIVLYSKCGDIDNSLMVFNNMRRRNLVSWNSIIVGCAQNGYALWALKLFGDMKSSLEQPDEITYVGLLTACSHSRMIERGRQIFQQLKEDLLVDVKLEHYASMVDVLGRCGNLEEAEDFISSMPMKPNVAVWLVLLSACRVHTNLEVARRASQKIFDLDPYNSAAYVLLSNIYASAGKWNDVSQTRVMMRIRGIMKIPGYSWITLKDSRHEFVCGDRSHPMTKEIYKKLDWLGGKLKEHGYVYDRSFALHDVDDEQKEAVLTYHSEKLAIAFALLSTVEGSTIRIMKNLRVCGDCHSAIKVISKIVGREIVLRDSSRFHHFREGFCSCGDCW</sequence>
<dbReference type="KEGG" id="pda:103703422"/>
<organism evidence="5 6">
    <name type="scientific">Phoenix dactylifera</name>
    <name type="common">Date palm</name>
    <dbReference type="NCBI Taxonomy" id="42345"/>
    <lineage>
        <taxon>Eukaryota</taxon>
        <taxon>Viridiplantae</taxon>
        <taxon>Streptophyta</taxon>
        <taxon>Embryophyta</taxon>
        <taxon>Tracheophyta</taxon>
        <taxon>Spermatophyta</taxon>
        <taxon>Magnoliopsida</taxon>
        <taxon>Liliopsida</taxon>
        <taxon>Arecaceae</taxon>
        <taxon>Coryphoideae</taxon>
        <taxon>Phoeniceae</taxon>
        <taxon>Phoenix</taxon>
    </lineage>
</organism>
<evidence type="ECO:0000256" key="1">
    <source>
        <dbReference type="ARBA" id="ARBA00022737"/>
    </source>
</evidence>
<dbReference type="FunFam" id="1.25.40.10:FF:000366">
    <property type="entry name" value="Pentatricopeptide (PPR) repeat-containing protein"/>
    <property type="match status" value="1"/>
</dbReference>
<dbReference type="Pfam" id="PF20431">
    <property type="entry name" value="E_motif"/>
    <property type="match status" value="1"/>
</dbReference>
<feature type="repeat" description="PPR" evidence="2">
    <location>
        <begin position="373"/>
        <end position="407"/>
    </location>
</feature>
<dbReference type="AlphaFoldDB" id="A0A8B7BSJ9"/>
<dbReference type="Pfam" id="PF13041">
    <property type="entry name" value="PPR_2"/>
    <property type="match status" value="4"/>
</dbReference>
<dbReference type="FunFam" id="1.25.40.10:FF:000351">
    <property type="entry name" value="Pentatricopeptide repeat-containing protein"/>
    <property type="match status" value="1"/>
</dbReference>
<dbReference type="PANTHER" id="PTHR47926">
    <property type="entry name" value="PENTATRICOPEPTIDE REPEAT-CONTAINING PROTEIN"/>
    <property type="match status" value="1"/>
</dbReference>
<reference evidence="6" key="2">
    <citation type="submission" date="2025-08" db="UniProtKB">
        <authorList>
            <consortium name="RefSeq"/>
        </authorList>
    </citation>
    <scope>IDENTIFICATION</scope>
    <source>
        <tissue evidence="6">Young leaves</tissue>
    </source>
</reference>
<dbReference type="NCBIfam" id="TIGR00756">
    <property type="entry name" value="PPR"/>
    <property type="match status" value="7"/>
</dbReference>
<feature type="domain" description="DYW" evidence="4">
    <location>
        <begin position="619"/>
        <end position="711"/>
    </location>
</feature>
<dbReference type="Pfam" id="PF01535">
    <property type="entry name" value="PPR"/>
    <property type="match status" value="3"/>
</dbReference>
<dbReference type="PANTHER" id="PTHR47926:SF533">
    <property type="entry name" value="DYW DOMAIN-CONTAINING PROTEIN"/>
    <property type="match status" value="1"/>
</dbReference>
<dbReference type="GO" id="GO:0003723">
    <property type="term" value="F:RNA binding"/>
    <property type="evidence" value="ECO:0007669"/>
    <property type="project" value="InterPro"/>
</dbReference>
<feature type="region of interest" description="Disordered" evidence="3">
    <location>
        <begin position="24"/>
        <end position="45"/>
    </location>
</feature>
<evidence type="ECO:0000256" key="2">
    <source>
        <dbReference type="PROSITE-ProRule" id="PRU00708"/>
    </source>
</evidence>
<feature type="repeat" description="PPR" evidence="2">
    <location>
        <begin position="202"/>
        <end position="236"/>
    </location>
</feature>
<evidence type="ECO:0000313" key="5">
    <source>
        <dbReference type="Proteomes" id="UP000228380"/>
    </source>
</evidence>
<protein>
    <submittedName>
        <fullName evidence="6">Pentatricopeptide repeat-containing protein At5g46460, mitochondrial</fullName>
    </submittedName>
</protein>
<keyword evidence="1" id="KW-0677">Repeat</keyword>
<dbReference type="InterPro" id="IPR032867">
    <property type="entry name" value="DYW_dom"/>
</dbReference>
<keyword evidence="5" id="KW-1185">Reference proteome</keyword>
<dbReference type="Pfam" id="PF20430">
    <property type="entry name" value="Eplus_motif"/>
    <property type="match status" value="1"/>
</dbReference>
<dbReference type="InterPro" id="IPR011990">
    <property type="entry name" value="TPR-like_helical_dom_sf"/>
</dbReference>
<feature type="repeat" description="PPR" evidence="2">
    <location>
        <begin position="171"/>
        <end position="201"/>
    </location>
</feature>
<dbReference type="Pfam" id="PF14432">
    <property type="entry name" value="DYW_deaminase"/>
    <property type="match status" value="1"/>
</dbReference>
<dbReference type="Gene3D" id="1.25.40.10">
    <property type="entry name" value="Tetratricopeptide repeat domain"/>
    <property type="match status" value="4"/>
</dbReference>
<dbReference type="InterPro" id="IPR046849">
    <property type="entry name" value="E2_motif"/>
</dbReference>
<proteinExistence type="predicted"/>
<name>A0A8B7BSJ9_PHODC</name>
<accession>A0A8B7BSJ9</accession>
<feature type="repeat" description="PPR" evidence="2">
    <location>
        <begin position="78"/>
        <end position="108"/>
    </location>
</feature>
<dbReference type="Proteomes" id="UP000228380">
    <property type="component" value="Chromosome 8"/>
</dbReference>
<feature type="repeat" description="PPR" evidence="2">
    <location>
        <begin position="303"/>
        <end position="337"/>
    </location>
</feature>
<dbReference type="GO" id="GO:0008270">
    <property type="term" value="F:zinc ion binding"/>
    <property type="evidence" value="ECO:0007669"/>
    <property type="project" value="InterPro"/>
</dbReference>
<evidence type="ECO:0000256" key="3">
    <source>
        <dbReference type="SAM" id="MobiDB-lite"/>
    </source>
</evidence>
<reference evidence="5" key="1">
    <citation type="journal article" date="2019" name="Nat. Commun.">
        <title>Genome-wide association mapping of date palm fruit traits.</title>
        <authorList>
            <person name="Hazzouri K.M."/>
            <person name="Gros-Balthazard M."/>
            <person name="Flowers J.M."/>
            <person name="Copetti D."/>
            <person name="Lemansour A."/>
            <person name="Lebrun M."/>
            <person name="Masmoudi K."/>
            <person name="Ferrand S."/>
            <person name="Dhar M.I."/>
            <person name="Fresquez Z.A."/>
            <person name="Rosas U."/>
            <person name="Zhang J."/>
            <person name="Talag J."/>
            <person name="Lee S."/>
            <person name="Kudrna D."/>
            <person name="Powell R.F."/>
            <person name="Leitch I.J."/>
            <person name="Krueger R.R."/>
            <person name="Wing R.A."/>
            <person name="Amiri K.M.A."/>
            <person name="Purugganan M.D."/>
        </authorList>
    </citation>
    <scope>NUCLEOTIDE SEQUENCE [LARGE SCALE GENOMIC DNA]</scope>
    <source>
        <strain evidence="5">cv. Khalas</strain>
    </source>
</reference>
<dbReference type="SUPFAM" id="SSF48452">
    <property type="entry name" value="TPR-like"/>
    <property type="match status" value="1"/>
</dbReference>
<dbReference type="FunFam" id="1.25.40.10:FF:000031">
    <property type="entry name" value="Pentatricopeptide repeat-containing protein mitochondrial"/>
    <property type="match status" value="1"/>
</dbReference>
<gene>
    <name evidence="6" type="primary">LOC103703422</name>
</gene>
<dbReference type="InterPro" id="IPR046848">
    <property type="entry name" value="E_motif"/>
</dbReference>
<evidence type="ECO:0000313" key="6">
    <source>
        <dbReference type="RefSeq" id="XP_008784484.2"/>
    </source>
</evidence>
<dbReference type="RefSeq" id="XP_008784484.2">
    <property type="nucleotide sequence ID" value="XM_008786262.4"/>
</dbReference>
<dbReference type="OrthoDB" id="185373at2759"/>
<dbReference type="Pfam" id="PF12854">
    <property type="entry name" value="PPR_1"/>
    <property type="match status" value="1"/>
</dbReference>